<name>A0A162QXB2_9CRUS</name>
<evidence type="ECO:0000313" key="1">
    <source>
        <dbReference type="EMBL" id="KZS20037.1"/>
    </source>
</evidence>
<reference evidence="1 2" key="1">
    <citation type="submission" date="2016-03" db="EMBL/GenBank/DDBJ databases">
        <title>EvidentialGene: Evidence-directed Construction of Genes on Genomes.</title>
        <authorList>
            <person name="Gilbert D.G."/>
            <person name="Choi J.-H."/>
            <person name="Mockaitis K."/>
            <person name="Colbourne J."/>
            <person name="Pfrender M."/>
        </authorList>
    </citation>
    <scope>NUCLEOTIDE SEQUENCE [LARGE SCALE GENOMIC DNA]</scope>
    <source>
        <strain evidence="1 2">Xinb3</strain>
        <tissue evidence="1">Complete organism</tissue>
    </source>
</reference>
<gene>
    <name evidence="1" type="ORF">APZ42_013382</name>
</gene>
<sequence length="96" mass="11223">MPQANSETTDKSQRRSIDIIDSMSVARRHPSKTTQHLVCCVPHQLEVCIKCCWMSDWALFQFLMPFFFEKTKTNAGVYKTHRSQSIHTEDRDHHSV</sequence>
<proteinExistence type="predicted"/>
<accession>A0A162QXB2</accession>
<comment type="caution">
    <text evidence="1">The sequence shown here is derived from an EMBL/GenBank/DDBJ whole genome shotgun (WGS) entry which is preliminary data.</text>
</comment>
<dbReference type="Proteomes" id="UP000076858">
    <property type="component" value="Unassembled WGS sequence"/>
</dbReference>
<dbReference type="EMBL" id="LRGB01000248">
    <property type="protein sequence ID" value="KZS20037.1"/>
    <property type="molecule type" value="Genomic_DNA"/>
</dbReference>
<organism evidence="1 2">
    <name type="scientific">Daphnia magna</name>
    <dbReference type="NCBI Taxonomy" id="35525"/>
    <lineage>
        <taxon>Eukaryota</taxon>
        <taxon>Metazoa</taxon>
        <taxon>Ecdysozoa</taxon>
        <taxon>Arthropoda</taxon>
        <taxon>Crustacea</taxon>
        <taxon>Branchiopoda</taxon>
        <taxon>Diplostraca</taxon>
        <taxon>Cladocera</taxon>
        <taxon>Anomopoda</taxon>
        <taxon>Daphniidae</taxon>
        <taxon>Daphnia</taxon>
    </lineage>
</organism>
<keyword evidence="2" id="KW-1185">Reference proteome</keyword>
<protein>
    <submittedName>
        <fullName evidence="1">Uncharacterized protein</fullName>
    </submittedName>
</protein>
<dbReference type="AlphaFoldDB" id="A0A162QXB2"/>
<evidence type="ECO:0000313" key="2">
    <source>
        <dbReference type="Proteomes" id="UP000076858"/>
    </source>
</evidence>